<evidence type="ECO:0000256" key="2">
    <source>
        <dbReference type="ARBA" id="ARBA00005695"/>
    </source>
</evidence>
<dbReference type="Pfam" id="PF00496">
    <property type="entry name" value="SBP_bac_5"/>
    <property type="match status" value="1"/>
</dbReference>
<keyword evidence="4" id="KW-0732">Signal</keyword>
<dbReference type="InterPro" id="IPR000914">
    <property type="entry name" value="SBP_5_dom"/>
</dbReference>
<gene>
    <name evidence="6" type="ORF">CJP16_14545</name>
</gene>
<comment type="subcellular location">
    <subcellularLocation>
        <location evidence="1">Cell envelope</location>
    </subcellularLocation>
</comment>
<dbReference type="GO" id="GO:0015833">
    <property type="term" value="P:peptide transport"/>
    <property type="evidence" value="ECO:0007669"/>
    <property type="project" value="TreeGrafter"/>
</dbReference>
<feature type="domain" description="Solute-binding protein family 5" evidence="5">
    <location>
        <begin position="119"/>
        <end position="492"/>
    </location>
</feature>
<sequence length="578" mass="64375">MRGVFGDNKSGIRHSSGAPSAFPSGSGFIRGFIMSYGFFPKLAQRWLSPLLLAVLAGPLAHATTVEQQPLLADRQTLVKGNGGEPESLDPALVRSGFPGEAVLVDLFEGLVSDDGQGHIVPAQAQRWEVSEDGLEWRFFLRPQLKWSNGDPLVAADFVYAWRRLLDPAMGSPSAELLLATGINNGQSIYAGALELDNLGIEAQSDQILKITLERPSPYFLQLISQRPFVPVSQKAIAKFGKQWTAPGKLVSNGAYRLVHWVPHERLEAERNIQYWDDLHTRIARVTYLPIASQHAERLRYEAGEIQLTNKVSLGYYQKMKRESPERLWGLPLFGTYLYAFNLKRPELQDVRVRQALSMAVDRQQLIGSVSGQDEPAAWSLLPQMPGYPRVVLPVALEDMPTRQAKAAALLSAAGYNSANPLKLSITYNTAETHKQMALAIAAMWQKLGVQVTLNHLEWGGYQMAKDSGDFQIARSFLFGDYVEPSAMLGSFRCQDLRNESGYCNADFDLLLEQAANTLDSSSRVELYRHAEQLLLEEAPILPVYHYNQMRLVDPTLRGLPSESLRGTIATKDLYFSQQ</sequence>
<reference evidence="6 7" key="1">
    <citation type="journal article" date="2017" name="Front. Microbiol.">
        <title>Strong Genomic and Phenotypic Heterogeneity in the Aeromonas sobria Species Complex.</title>
        <authorList>
            <person name="Gauthier J."/>
            <person name="Vincent A.T."/>
            <person name="Charette S.J."/>
            <person name="Derome N."/>
        </authorList>
    </citation>
    <scope>NUCLEOTIDE SEQUENCE [LARGE SCALE GENOMIC DNA]</scope>
    <source>
        <strain evidence="6 7">TM18</strain>
    </source>
</reference>
<comment type="similarity">
    <text evidence="2">Belongs to the bacterial solute-binding protein 5 family.</text>
</comment>
<dbReference type="EMBL" id="NQMM01000040">
    <property type="protein sequence ID" value="PKQ75509.1"/>
    <property type="molecule type" value="Genomic_DNA"/>
</dbReference>
<accession>A0A2N3IU98</accession>
<evidence type="ECO:0000313" key="6">
    <source>
        <dbReference type="EMBL" id="PKQ75509.1"/>
    </source>
</evidence>
<dbReference type="PANTHER" id="PTHR30290:SF10">
    <property type="entry name" value="PERIPLASMIC OLIGOPEPTIDE-BINDING PROTEIN-RELATED"/>
    <property type="match status" value="1"/>
</dbReference>
<dbReference type="GO" id="GO:0043190">
    <property type="term" value="C:ATP-binding cassette (ABC) transporter complex"/>
    <property type="evidence" value="ECO:0007669"/>
    <property type="project" value="InterPro"/>
</dbReference>
<keyword evidence="7" id="KW-1185">Reference proteome</keyword>
<dbReference type="Proteomes" id="UP000233467">
    <property type="component" value="Unassembled WGS sequence"/>
</dbReference>
<organism evidence="6 7">
    <name type="scientific">Aeromonas sobria</name>
    <dbReference type="NCBI Taxonomy" id="646"/>
    <lineage>
        <taxon>Bacteria</taxon>
        <taxon>Pseudomonadati</taxon>
        <taxon>Pseudomonadota</taxon>
        <taxon>Gammaproteobacteria</taxon>
        <taxon>Aeromonadales</taxon>
        <taxon>Aeromonadaceae</taxon>
        <taxon>Aeromonas</taxon>
    </lineage>
</organism>
<comment type="caution">
    <text evidence="6">The sequence shown here is derived from an EMBL/GenBank/DDBJ whole genome shotgun (WGS) entry which is preliminary data.</text>
</comment>
<dbReference type="Gene3D" id="3.10.105.10">
    <property type="entry name" value="Dipeptide-binding Protein, Domain 3"/>
    <property type="match status" value="1"/>
</dbReference>
<dbReference type="CDD" id="cd08504">
    <property type="entry name" value="PBP2_OppA"/>
    <property type="match status" value="1"/>
</dbReference>
<proteinExistence type="inferred from homology"/>
<dbReference type="GO" id="GO:1904680">
    <property type="term" value="F:peptide transmembrane transporter activity"/>
    <property type="evidence" value="ECO:0007669"/>
    <property type="project" value="TreeGrafter"/>
</dbReference>
<keyword evidence="3" id="KW-0813">Transport</keyword>
<dbReference type="Gene3D" id="3.40.190.10">
    <property type="entry name" value="Periplasmic binding protein-like II"/>
    <property type="match status" value="1"/>
</dbReference>
<dbReference type="GO" id="GO:0030288">
    <property type="term" value="C:outer membrane-bounded periplasmic space"/>
    <property type="evidence" value="ECO:0007669"/>
    <property type="project" value="TreeGrafter"/>
</dbReference>
<dbReference type="Gene3D" id="3.90.76.10">
    <property type="entry name" value="Dipeptide-binding Protein, Domain 1"/>
    <property type="match status" value="1"/>
</dbReference>
<dbReference type="PIRSF" id="PIRSF002741">
    <property type="entry name" value="MppA"/>
    <property type="match status" value="1"/>
</dbReference>
<name>A0A2N3IU98_AERSO</name>
<evidence type="ECO:0000259" key="5">
    <source>
        <dbReference type="Pfam" id="PF00496"/>
    </source>
</evidence>
<dbReference type="InterPro" id="IPR039424">
    <property type="entry name" value="SBP_5"/>
</dbReference>
<dbReference type="PANTHER" id="PTHR30290">
    <property type="entry name" value="PERIPLASMIC BINDING COMPONENT OF ABC TRANSPORTER"/>
    <property type="match status" value="1"/>
</dbReference>
<dbReference type="AlphaFoldDB" id="A0A2N3IU98"/>
<evidence type="ECO:0000256" key="4">
    <source>
        <dbReference type="ARBA" id="ARBA00022729"/>
    </source>
</evidence>
<dbReference type="SUPFAM" id="SSF53850">
    <property type="entry name" value="Periplasmic binding protein-like II"/>
    <property type="match status" value="1"/>
</dbReference>
<dbReference type="FunFam" id="3.90.76.10:FF:000001">
    <property type="entry name" value="Oligopeptide ABC transporter substrate-binding protein"/>
    <property type="match status" value="1"/>
</dbReference>
<evidence type="ECO:0000256" key="1">
    <source>
        <dbReference type="ARBA" id="ARBA00004196"/>
    </source>
</evidence>
<dbReference type="InterPro" id="IPR030678">
    <property type="entry name" value="Peptide/Ni-bd"/>
</dbReference>
<evidence type="ECO:0000313" key="7">
    <source>
        <dbReference type="Proteomes" id="UP000233467"/>
    </source>
</evidence>
<protein>
    <submittedName>
        <fullName evidence="6">Peptide ABC transporter substrate-binding protein</fullName>
    </submittedName>
</protein>
<evidence type="ECO:0000256" key="3">
    <source>
        <dbReference type="ARBA" id="ARBA00022448"/>
    </source>
</evidence>